<comment type="caution">
    <text evidence="1">The sequence shown here is derived from an EMBL/GenBank/DDBJ whole genome shotgun (WGS) entry which is preliminary data.</text>
</comment>
<organism evidence="1 2">
    <name type="scientific">Caerostris extrusa</name>
    <name type="common">Bark spider</name>
    <name type="synonym">Caerostris bankana</name>
    <dbReference type="NCBI Taxonomy" id="172846"/>
    <lineage>
        <taxon>Eukaryota</taxon>
        <taxon>Metazoa</taxon>
        <taxon>Ecdysozoa</taxon>
        <taxon>Arthropoda</taxon>
        <taxon>Chelicerata</taxon>
        <taxon>Arachnida</taxon>
        <taxon>Araneae</taxon>
        <taxon>Araneomorphae</taxon>
        <taxon>Entelegynae</taxon>
        <taxon>Araneoidea</taxon>
        <taxon>Araneidae</taxon>
        <taxon>Caerostris</taxon>
    </lineage>
</organism>
<protein>
    <submittedName>
        <fullName evidence="1">Uncharacterized protein</fullName>
    </submittedName>
</protein>
<evidence type="ECO:0000313" key="2">
    <source>
        <dbReference type="Proteomes" id="UP001054945"/>
    </source>
</evidence>
<name>A0AAV4X6C7_CAEEX</name>
<sequence>MRHPVPFNSLSFVLPAADDIEFVRKFFFLMLLPTLQNGKGKGEFDLFNGDVSRISRRCRRKETIPLRSKPNDKKWTPKGITHQLVSGLSKCLTCPTLQEGSSINSAKAP</sequence>
<dbReference type="EMBL" id="BPLR01017318">
    <property type="protein sequence ID" value="GIY90416.1"/>
    <property type="molecule type" value="Genomic_DNA"/>
</dbReference>
<reference evidence="1 2" key="1">
    <citation type="submission" date="2021-06" db="EMBL/GenBank/DDBJ databases">
        <title>Caerostris extrusa draft genome.</title>
        <authorList>
            <person name="Kono N."/>
            <person name="Arakawa K."/>
        </authorList>
    </citation>
    <scope>NUCLEOTIDE SEQUENCE [LARGE SCALE GENOMIC DNA]</scope>
</reference>
<proteinExistence type="predicted"/>
<accession>A0AAV4X6C7</accession>
<evidence type="ECO:0000313" key="1">
    <source>
        <dbReference type="EMBL" id="GIY90416.1"/>
    </source>
</evidence>
<dbReference type="AlphaFoldDB" id="A0AAV4X6C7"/>
<dbReference type="Proteomes" id="UP001054945">
    <property type="component" value="Unassembled WGS sequence"/>
</dbReference>
<gene>
    <name evidence="1" type="ORF">CEXT_552161</name>
</gene>
<keyword evidence="2" id="KW-1185">Reference proteome</keyword>